<evidence type="ECO:0000313" key="1">
    <source>
        <dbReference type="EMBL" id="QBX83222.1"/>
    </source>
</evidence>
<protein>
    <submittedName>
        <fullName evidence="1">Uncharacterized protein</fullName>
    </submittedName>
</protein>
<organism evidence="1 2">
    <name type="scientific">Citrobacter tructae</name>
    <dbReference type="NCBI Taxonomy" id="2562449"/>
    <lineage>
        <taxon>Bacteria</taxon>
        <taxon>Pseudomonadati</taxon>
        <taxon>Pseudomonadota</taxon>
        <taxon>Gammaproteobacteria</taxon>
        <taxon>Enterobacterales</taxon>
        <taxon>Enterobacteriaceae</taxon>
        <taxon>Citrobacter</taxon>
    </lineage>
</organism>
<name>A0ABX5TBP5_9ENTR</name>
<dbReference type="EMBL" id="CP038469">
    <property type="protein sequence ID" value="QBX83222.1"/>
    <property type="molecule type" value="Genomic_DNA"/>
</dbReference>
<accession>A0ABX5TBP5</accession>
<keyword evidence="2" id="KW-1185">Reference proteome</keyword>
<sequence>MLNLDEMRSALRKQNSITAGQDGEKYASEWLEKSKWKFECVEQGTNTLSANLKSYGGKRPDFIIDADHSSYILLDAKYHSTDRCTSFTLTDCEIGKYRALQQFLKNANSDCTFEVVFMVFPKEKNGNEFTFVILDEFDKGECTTLASKDATKISLLNRDDLWFKS</sequence>
<proteinExistence type="predicted"/>
<dbReference type="Proteomes" id="UP000296284">
    <property type="component" value="Chromosome"/>
</dbReference>
<evidence type="ECO:0000313" key="2">
    <source>
        <dbReference type="Proteomes" id="UP000296284"/>
    </source>
</evidence>
<gene>
    <name evidence="1" type="ORF">E4Z61_03370</name>
</gene>
<reference evidence="1 2" key="1">
    <citation type="submission" date="2019-03" db="EMBL/GenBank/DDBJ databases">
        <title>Complete genome sequence of Citrobacter sp. SNU WT2 isolated from diseased rainbow trout.</title>
        <authorList>
            <person name="Oh W.T."/>
            <person name="Park S.C."/>
        </authorList>
    </citation>
    <scope>NUCLEOTIDE SEQUENCE [LARGE SCALE GENOMIC DNA]</scope>
    <source>
        <strain evidence="1 2">SNU WT2</strain>
    </source>
</reference>